<dbReference type="Proteomes" id="UP000887566">
    <property type="component" value="Unplaced"/>
</dbReference>
<keyword evidence="2" id="KW-1185">Reference proteome</keyword>
<evidence type="ECO:0000256" key="1">
    <source>
        <dbReference type="SAM" id="MobiDB-lite"/>
    </source>
</evidence>
<organism evidence="2 3">
    <name type="scientific">Plectus sambesii</name>
    <dbReference type="NCBI Taxonomy" id="2011161"/>
    <lineage>
        <taxon>Eukaryota</taxon>
        <taxon>Metazoa</taxon>
        <taxon>Ecdysozoa</taxon>
        <taxon>Nematoda</taxon>
        <taxon>Chromadorea</taxon>
        <taxon>Plectida</taxon>
        <taxon>Plectina</taxon>
        <taxon>Plectoidea</taxon>
        <taxon>Plectidae</taxon>
        <taxon>Plectus</taxon>
    </lineage>
</organism>
<protein>
    <submittedName>
        <fullName evidence="3">DDE-1 domain-containing protein</fullName>
    </submittedName>
</protein>
<dbReference type="WBParaSite" id="PSAMB.scaffold2862size20840.g19491.t1">
    <property type="protein sequence ID" value="PSAMB.scaffold2862size20840.g19491.t1"/>
    <property type="gene ID" value="PSAMB.scaffold2862size20840.g19491"/>
</dbReference>
<accession>A0A914W034</accession>
<feature type="region of interest" description="Disordered" evidence="1">
    <location>
        <begin position="72"/>
        <end position="109"/>
    </location>
</feature>
<name>A0A914W034_9BILA</name>
<reference evidence="3" key="1">
    <citation type="submission" date="2022-11" db="UniProtKB">
        <authorList>
            <consortium name="WormBaseParasite"/>
        </authorList>
    </citation>
    <scope>IDENTIFICATION</scope>
</reference>
<evidence type="ECO:0000313" key="3">
    <source>
        <dbReference type="WBParaSite" id="PSAMB.scaffold2862size20840.g19491.t1"/>
    </source>
</evidence>
<feature type="compositionally biased region" description="Acidic residues" evidence="1">
    <location>
        <begin position="80"/>
        <end position="97"/>
    </location>
</feature>
<proteinExistence type="predicted"/>
<sequence length="109" mass="12526">MIKRAWRSVTPTTIKNCFQKAGFLKAGNGEAPEVEETVAQPLMPEDEFNNYVNCDGHQDCYGELTIEDILEEVRPQGNGQEEEEEDDEEDEEDEEEEVVHQVARKPWLV</sequence>
<dbReference type="AlphaFoldDB" id="A0A914W034"/>
<evidence type="ECO:0000313" key="2">
    <source>
        <dbReference type="Proteomes" id="UP000887566"/>
    </source>
</evidence>